<accession>W7KXH2</accession>
<dbReference type="EMBL" id="APVL01000003">
    <property type="protein sequence ID" value="EWG12090.1"/>
    <property type="molecule type" value="Genomic_DNA"/>
</dbReference>
<name>W7KXH2_CYTFI</name>
<gene>
    <name evidence="1" type="ORF">PBF_04823</name>
</gene>
<dbReference type="InterPro" id="IPR029470">
    <property type="entry name" value="PDDEXK_4"/>
</dbReference>
<reference evidence="1 2" key="2">
    <citation type="journal article" date="2016" name="Sci. Rep.">
        <title>A novel serine protease, Sep1, from Bacillus firmus DS-1 has nematicidal activity and degrades multiple intestinal-associated nematode proteins.</title>
        <authorList>
            <person name="Geng C."/>
            <person name="Nie X."/>
            <person name="Tang Z."/>
            <person name="Zhang Y."/>
            <person name="Lin J."/>
            <person name="Sun M."/>
            <person name="Peng D."/>
        </authorList>
    </citation>
    <scope>NUCLEOTIDE SEQUENCE [LARGE SCALE GENOMIC DNA]</scope>
    <source>
        <strain evidence="1 2">DS1</strain>
    </source>
</reference>
<dbReference type="AlphaFoldDB" id="W7KXH2"/>
<organism evidence="1 2">
    <name type="scientific">Cytobacillus firmus DS1</name>
    <dbReference type="NCBI Taxonomy" id="1307436"/>
    <lineage>
        <taxon>Bacteria</taxon>
        <taxon>Bacillati</taxon>
        <taxon>Bacillota</taxon>
        <taxon>Bacilli</taxon>
        <taxon>Bacillales</taxon>
        <taxon>Bacillaceae</taxon>
        <taxon>Cytobacillus</taxon>
    </lineage>
</organism>
<dbReference type="Proteomes" id="UP000019270">
    <property type="component" value="Unassembled WGS sequence"/>
</dbReference>
<dbReference type="OrthoDB" id="6796607at2"/>
<dbReference type="RefSeq" id="WP_051488811.1">
    <property type="nucleotide sequence ID" value="NZ_APVL01000003.1"/>
</dbReference>
<dbReference type="PATRIC" id="fig|1307436.3.peg.1028"/>
<comment type="caution">
    <text evidence="1">The sequence shown here is derived from an EMBL/GenBank/DDBJ whole genome shotgun (WGS) entry which is preliminary data.</text>
</comment>
<dbReference type="Pfam" id="PF14281">
    <property type="entry name" value="PDDEXK_4"/>
    <property type="match status" value="1"/>
</dbReference>
<dbReference type="eggNOG" id="ENOG502ZBUJ">
    <property type="taxonomic scope" value="Bacteria"/>
</dbReference>
<sequence length="434" mass="49960">MKTKECPRCGSALIEDAWESLAETEDGGLILDGFPAYVCRGKCGYVKRIEDIPAAIAQQGNDRLLLLYPNEQGRILDIGESIIWPPMHYQSILGRGYWEDYMGNHDVEMLLDNARDSRAAFKDVPNIFDYATSELSQDAFLCWLMAWSESPYRSLDSSLYEAANQFLAAIFHLHGLPAPVIDSIEIKRQFKSLDILTVVNDTYAILIEDKTFSKNHSDQLNRYRKSVENEYPHLIQLPIYYKIADQSHYRSIDQAGYKPFKRTMMLKVLQEGKDNGVQNPLFIDYLNHLQKIEDSVASFKTKALAEWDHYAWQGFYQELQKEINGDWGYVSNPAGGFWAFWWASAANKPYFLQLEQHRLCVKISPEEGEDKRSVRKEAMDAILLESDKHGLNLQKPARTRIGKVMTIAQRLDYIQLNSDGTVDLKRTIDLLKKY</sequence>
<evidence type="ECO:0000313" key="2">
    <source>
        <dbReference type="Proteomes" id="UP000019270"/>
    </source>
</evidence>
<proteinExistence type="predicted"/>
<reference evidence="2" key="1">
    <citation type="submission" date="2013-03" db="EMBL/GenBank/DDBJ databases">
        <title>Draft genome sequence of Bacillus firmus DS1.</title>
        <authorList>
            <person name="Peng D."/>
            <person name="Zhu L."/>
            <person name="Sun M."/>
        </authorList>
    </citation>
    <scope>NUCLEOTIDE SEQUENCE [LARGE SCALE GENOMIC DNA]</scope>
    <source>
        <strain evidence="2">DS1</strain>
    </source>
</reference>
<evidence type="ECO:0000313" key="1">
    <source>
        <dbReference type="EMBL" id="EWG12090.1"/>
    </source>
</evidence>
<protein>
    <submittedName>
        <fullName evidence="1">Uncharacterized protein</fullName>
    </submittedName>
</protein>